<dbReference type="Pfam" id="PF13374">
    <property type="entry name" value="TPR_10"/>
    <property type="match status" value="2"/>
</dbReference>
<evidence type="ECO:0000313" key="4">
    <source>
        <dbReference type="EMBL" id="KAK3216201.1"/>
    </source>
</evidence>
<evidence type="ECO:0000259" key="2">
    <source>
        <dbReference type="Pfam" id="PF00931"/>
    </source>
</evidence>
<dbReference type="PANTHER" id="PTHR10622:SF11">
    <property type="entry name" value="HET-DOMAIN-CONTAINING PROTEIN"/>
    <property type="match status" value="1"/>
</dbReference>
<evidence type="ECO:0000259" key="3">
    <source>
        <dbReference type="Pfam" id="PF06985"/>
    </source>
</evidence>
<evidence type="ECO:0000256" key="1">
    <source>
        <dbReference type="SAM" id="MobiDB-lite"/>
    </source>
</evidence>
<dbReference type="SUPFAM" id="SSF48452">
    <property type="entry name" value="TPR-like"/>
    <property type="match status" value="1"/>
</dbReference>
<feature type="region of interest" description="Disordered" evidence="1">
    <location>
        <begin position="153"/>
        <end position="191"/>
    </location>
</feature>
<dbReference type="Pfam" id="PF13424">
    <property type="entry name" value="TPR_12"/>
    <property type="match status" value="1"/>
</dbReference>
<dbReference type="Proteomes" id="UP001280581">
    <property type="component" value="Unassembled WGS sequence"/>
</dbReference>
<feature type="region of interest" description="Disordered" evidence="1">
    <location>
        <begin position="834"/>
        <end position="862"/>
    </location>
</feature>
<dbReference type="EMBL" id="WVTA01000002">
    <property type="protein sequence ID" value="KAK3216201.1"/>
    <property type="molecule type" value="Genomic_DNA"/>
</dbReference>
<protein>
    <submittedName>
        <fullName evidence="4">Uncharacterized protein</fullName>
    </submittedName>
</protein>
<name>A0AAN6RM54_9PLEO</name>
<feature type="compositionally biased region" description="Basic and acidic residues" evidence="1">
    <location>
        <begin position="153"/>
        <end position="165"/>
    </location>
</feature>
<dbReference type="PANTHER" id="PTHR10622">
    <property type="entry name" value="HET DOMAIN-CONTAINING PROTEIN"/>
    <property type="match status" value="1"/>
</dbReference>
<dbReference type="InterPro" id="IPR002182">
    <property type="entry name" value="NB-ARC"/>
</dbReference>
<dbReference type="Pfam" id="PF00931">
    <property type="entry name" value="NB-ARC"/>
    <property type="match status" value="1"/>
</dbReference>
<evidence type="ECO:0000313" key="5">
    <source>
        <dbReference type="Proteomes" id="UP001280581"/>
    </source>
</evidence>
<dbReference type="InterPro" id="IPR027417">
    <property type="entry name" value="P-loop_NTPase"/>
</dbReference>
<feature type="compositionally biased region" description="Basic and acidic residues" evidence="1">
    <location>
        <begin position="837"/>
        <end position="852"/>
    </location>
</feature>
<feature type="domain" description="NB-ARC" evidence="2">
    <location>
        <begin position="546"/>
        <end position="655"/>
    </location>
</feature>
<feature type="compositionally biased region" description="Basic residues" evidence="1">
    <location>
        <begin position="166"/>
        <end position="175"/>
    </location>
</feature>
<reference evidence="4 5" key="1">
    <citation type="submission" date="2021-02" db="EMBL/GenBank/DDBJ databases">
        <title>Genome assembly of Pseudopithomyces chartarum.</title>
        <authorList>
            <person name="Jauregui R."/>
            <person name="Singh J."/>
            <person name="Voisey C."/>
        </authorList>
    </citation>
    <scope>NUCLEOTIDE SEQUENCE [LARGE SCALE GENOMIC DNA]</scope>
    <source>
        <strain evidence="4 5">AGR01</strain>
    </source>
</reference>
<dbReference type="Gene3D" id="1.25.40.10">
    <property type="entry name" value="Tetratricopeptide repeat domain"/>
    <property type="match status" value="1"/>
</dbReference>
<dbReference type="GO" id="GO:0043531">
    <property type="term" value="F:ADP binding"/>
    <property type="evidence" value="ECO:0007669"/>
    <property type="project" value="InterPro"/>
</dbReference>
<gene>
    <name evidence="4" type="ORF">GRF29_8g2576696</name>
</gene>
<dbReference type="InterPro" id="IPR010730">
    <property type="entry name" value="HET"/>
</dbReference>
<keyword evidence="5" id="KW-1185">Reference proteome</keyword>
<dbReference type="Gene3D" id="3.40.50.300">
    <property type="entry name" value="P-loop containing nucleotide triphosphate hydrolases"/>
    <property type="match status" value="1"/>
</dbReference>
<dbReference type="InterPro" id="IPR011990">
    <property type="entry name" value="TPR-like_helical_dom_sf"/>
</dbReference>
<proteinExistence type="predicted"/>
<accession>A0AAN6RM54</accession>
<dbReference type="SUPFAM" id="SSF52540">
    <property type="entry name" value="P-loop containing nucleoside triphosphate hydrolases"/>
    <property type="match status" value="1"/>
</dbReference>
<feature type="domain" description="Heterokaryon incompatibility" evidence="3">
    <location>
        <begin position="286"/>
        <end position="373"/>
    </location>
</feature>
<dbReference type="Pfam" id="PF06985">
    <property type="entry name" value="HET"/>
    <property type="match status" value="1"/>
</dbReference>
<comment type="caution">
    <text evidence="4">The sequence shown here is derived from an EMBL/GenBank/DDBJ whole genome shotgun (WGS) entry which is preliminary data.</text>
</comment>
<organism evidence="4 5">
    <name type="scientific">Pseudopithomyces chartarum</name>
    <dbReference type="NCBI Taxonomy" id="1892770"/>
    <lineage>
        <taxon>Eukaryota</taxon>
        <taxon>Fungi</taxon>
        <taxon>Dikarya</taxon>
        <taxon>Ascomycota</taxon>
        <taxon>Pezizomycotina</taxon>
        <taxon>Dothideomycetes</taxon>
        <taxon>Pleosporomycetidae</taxon>
        <taxon>Pleosporales</taxon>
        <taxon>Massarineae</taxon>
        <taxon>Didymosphaeriaceae</taxon>
        <taxon>Pseudopithomyces</taxon>
    </lineage>
</organism>
<dbReference type="AlphaFoldDB" id="A0AAN6RM54"/>
<sequence length="1191" mass="134307">MDGPHRETAISKKNILAGWAKAGLFPFSPDRVLRTLEKPLAPLAVRSEVTEESPSNEVLQTPITPVTSEALSSLLTLIRQNPSDEPGRRRHQRLVQKLANAAETSLARQALDQDQIDFLSSMNKEAKTRRKTKSEILGRGRVMTYKDIVRERARQAEQKAATEAKGKRKRGRKPKCPATVADEPSEAGEPAEAAEALHVTATRNIVDGAKGQSKHKRARQEEAMAKVVKRSKPSEIATVEHATPVERLSTAPSTTEHASAAMRLLQRLPSGTCELTYFDHDDPPPYAILSHTWEEGHELSYQALVAGAGGHKKGFEKIRFCGERAVADKLQYFWVDTCCIDKTNNSELDTAINYMFRWYQRSSKCYVYLSDVSVGDHDPAAFPITWTDAFRRSRWFTRGWTLQELMAPGSVEFFSRECKRLGSKITLEQQIHDITRIPIDALRGQNLAEFSVEERMSWVASRVTTVKEDRAYCLLGIFGVFLPVIRGEGEEHAMRRLRREMREQQQELITGQTSSGTYNTQRLQTTRPSLAIPFRRDPDFVDRGTLLNELKEQCSAPAARVALVGVGGVGKSQLAIEHCYRTHETSPRTWVLWAHASSTARLEQSFHDIADRIKIEGRQDTQVNIFKLVHDWMCDTDERWLLVLDNVDDAGFLLDAHATTSKIAAKPLREYLPYCAHGCVIITTRNKEAALQLVEQRDVISLDPMSALQAQILLAKKLGVQAASSNAAELAELATVLEHMPLALVQAAAYISQRAPLCSVEQYLDQFRRSERKRTSLLSYDKDHLRRDREAKNSIITTWQISFEYIQQTRPSAADLLSLMSFFDRQGIPKNVLQTQAEHKEDKPNRKIDTTEAGRSGNDNTVQFECTDSDVEKQSWDDSADDFDSDDLSDTDFEDIVAEDDVFSEDITALRNFCFISVSTDATTFEMHALVQLSMRTWLAANGRLERYKEQFIKKMCETFPTGEFKNWTACQALFAHAKAASSHKPEGASSLVQWATLLYRAAWYAWRKGSAGEAEVLATQSMKARKKVLGRDHEDTIWGTAMVASAYGIGGKWDAAEVLEVQVMETRKTKLGADHPDTLISMANLASTYRNQGRWEEAEKLDVQVMKTSKTKLGADHPDTLTSMNNLAYTWKSLGRSAEAIQLMQQCLQRREEVLKASHPDSMSSRSVLNQWEEEQADVEIRDKFMDMRL</sequence>